<evidence type="ECO:0000313" key="2">
    <source>
        <dbReference type="EMBL" id="KAJ7756559.1"/>
    </source>
</evidence>
<feature type="repeat" description="TPR" evidence="1">
    <location>
        <begin position="57"/>
        <end position="90"/>
    </location>
</feature>
<dbReference type="InterPro" id="IPR011990">
    <property type="entry name" value="TPR-like_helical_dom_sf"/>
</dbReference>
<organism evidence="2 3">
    <name type="scientific">Mycena metata</name>
    <dbReference type="NCBI Taxonomy" id="1033252"/>
    <lineage>
        <taxon>Eukaryota</taxon>
        <taxon>Fungi</taxon>
        <taxon>Dikarya</taxon>
        <taxon>Basidiomycota</taxon>
        <taxon>Agaricomycotina</taxon>
        <taxon>Agaricomycetes</taxon>
        <taxon>Agaricomycetidae</taxon>
        <taxon>Agaricales</taxon>
        <taxon>Marasmiineae</taxon>
        <taxon>Mycenaceae</taxon>
        <taxon>Mycena</taxon>
    </lineage>
</organism>
<dbReference type="Gene3D" id="1.25.40.10">
    <property type="entry name" value="Tetratricopeptide repeat domain"/>
    <property type="match status" value="1"/>
</dbReference>
<dbReference type="Proteomes" id="UP001215598">
    <property type="component" value="Unassembled WGS sequence"/>
</dbReference>
<proteinExistence type="predicted"/>
<evidence type="ECO:0000256" key="1">
    <source>
        <dbReference type="PROSITE-ProRule" id="PRU00339"/>
    </source>
</evidence>
<dbReference type="SUPFAM" id="SSF48452">
    <property type="entry name" value="TPR-like"/>
    <property type="match status" value="1"/>
</dbReference>
<evidence type="ECO:0000313" key="3">
    <source>
        <dbReference type="Proteomes" id="UP001215598"/>
    </source>
</evidence>
<dbReference type="PROSITE" id="PS50005">
    <property type="entry name" value="TPR"/>
    <property type="match status" value="1"/>
</dbReference>
<keyword evidence="3" id="KW-1185">Reference proteome</keyword>
<gene>
    <name evidence="2" type="ORF">B0H16DRAFT_1825903</name>
</gene>
<comment type="caution">
    <text evidence="2">The sequence shown here is derived from an EMBL/GenBank/DDBJ whole genome shotgun (WGS) entry which is preliminary data.</text>
</comment>
<name>A0AAD7NEL6_9AGAR</name>
<dbReference type="InterPro" id="IPR019734">
    <property type="entry name" value="TPR_rpt"/>
</dbReference>
<dbReference type="Pfam" id="PF13181">
    <property type="entry name" value="TPR_8"/>
    <property type="match status" value="1"/>
</dbReference>
<accession>A0AAD7NEL6</accession>
<sequence length="166" mass="18427">MAQIHLHLSIPSDHRLQMCFILETLHSQRSQKNFNSEASIAQASEHLPHFDDLIVKCDFYNCLGRLYLTANNLTKASDFFQQALSVSLSTGKLNQQFDALDGLAIIEWTLGNYTGAQISAPKVQKVAQLGSNHLKEAGALRLEALCWEALGDYSKSVANYERAISS</sequence>
<keyword evidence="1" id="KW-0802">TPR repeat</keyword>
<protein>
    <submittedName>
        <fullName evidence="2">Uncharacterized protein</fullName>
    </submittedName>
</protein>
<reference evidence="2" key="1">
    <citation type="submission" date="2023-03" db="EMBL/GenBank/DDBJ databases">
        <title>Massive genome expansion in bonnet fungi (Mycena s.s.) driven by repeated elements and novel gene families across ecological guilds.</title>
        <authorList>
            <consortium name="Lawrence Berkeley National Laboratory"/>
            <person name="Harder C.B."/>
            <person name="Miyauchi S."/>
            <person name="Viragh M."/>
            <person name="Kuo A."/>
            <person name="Thoen E."/>
            <person name="Andreopoulos B."/>
            <person name="Lu D."/>
            <person name="Skrede I."/>
            <person name="Drula E."/>
            <person name="Henrissat B."/>
            <person name="Morin E."/>
            <person name="Kohler A."/>
            <person name="Barry K."/>
            <person name="LaButti K."/>
            <person name="Morin E."/>
            <person name="Salamov A."/>
            <person name="Lipzen A."/>
            <person name="Mereny Z."/>
            <person name="Hegedus B."/>
            <person name="Baldrian P."/>
            <person name="Stursova M."/>
            <person name="Weitz H."/>
            <person name="Taylor A."/>
            <person name="Grigoriev I.V."/>
            <person name="Nagy L.G."/>
            <person name="Martin F."/>
            <person name="Kauserud H."/>
        </authorList>
    </citation>
    <scope>NUCLEOTIDE SEQUENCE</scope>
    <source>
        <strain evidence="2">CBHHK182m</strain>
    </source>
</reference>
<dbReference type="AlphaFoldDB" id="A0AAD7NEL6"/>
<dbReference type="EMBL" id="JARKIB010000046">
    <property type="protein sequence ID" value="KAJ7756559.1"/>
    <property type="molecule type" value="Genomic_DNA"/>
</dbReference>